<sequence>MGKFKTKRNLTGRQADIRARSIRRNSIHASPMSRLYAQGFERRRKMSGRRQ</sequence>
<evidence type="ECO:0000313" key="2">
    <source>
        <dbReference type="EMBL" id="OWZ04460.1"/>
    </source>
</evidence>
<proteinExistence type="predicted"/>
<keyword evidence="3" id="KW-1185">Reference proteome</keyword>
<feature type="compositionally biased region" description="Basic residues" evidence="1">
    <location>
        <begin position="1"/>
        <end position="10"/>
    </location>
</feature>
<feature type="compositionally biased region" description="Basic residues" evidence="1">
    <location>
        <begin position="42"/>
        <end position="51"/>
    </location>
</feature>
<gene>
    <name evidence="2" type="ORF">PHMEG_00023626</name>
</gene>
<reference evidence="3" key="1">
    <citation type="submission" date="2017-03" db="EMBL/GenBank/DDBJ databases">
        <title>Phytopthora megakarya and P. palmivora, two closely related causual agents of cacao black pod achieved similar genome size and gene model numbers by different mechanisms.</title>
        <authorList>
            <person name="Ali S."/>
            <person name="Shao J."/>
            <person name="Larry D.J."/>
            <person name="Kronmiller B."/>
            <person name="Shen D."/>
            <person name="Strem M.D."/>
            <person name="Melnick R.L."/>
            <person name="Guiltinan M.J."/>
            <person name="Tyler B.M."/>
            <person name="Meinhardt L.W."/>
            <person name="Bailey B.A."/>
        </authorList>
    </citation>
    <scope>NUCLEOTIDE SEQUENCE [LARGE SCALE GENOMIC DNA]</scope>
    <source>
        <strain evidence="3">zdho120</strain>
    </source>
</reference>
<protein>
    <submittedName>
        <fullName evidence="2">Uncharacterized protein</fullName>
    </submittedName>
</protein>
<evidence type="ECO:0000256" key="1">
    <source>
        <dbReference type="SAM" id="MobiDB-lite"/>
    </source>
</evidence>
<feature type="region of interest" description="Disordered" evidence="1">
    <location>
        <begin position="1"/>
        <end position="51"/>
    </location>
</feature>
<evidence type="ECO:0000313" key="3">
    <source>
        <dbReference type="Proteomes" id="UP000198211"/>
    </source>
</evidence>
<dbReference type="EMBL" id="NBNE01004951">
    <property type="protein sequence ID" value="OWZ04460.1"/>
    <property type="molecule type" value="Genomic_DNA"/>
</dbReference>
<dbReference type="Proteomes" id="UP000198211">
    <property type="component" value="Unassembled WGS sequence"/>
</dbReference>
<dbReference type="AlphaFoldDB" id="A0A225VIV3"/>
<accession>A0A225VIV3</accession>
<comment type="caution">
    <text evidence="2">The sequence shown here is derived from an EMBL/GenBank/DDBJ whole genome shotgun (WGS) entry which is preliminary data.</text>
</comment>
<organism evidence="2 3">
    <name type="scientific">Phytophthora megakarya</name>
    <dbReference type="NCBI Taxonomy" id="4795"/>
    <lineage>
        <taxon>Eukaryota</taxon>
        <taxon>Sar</taxon>
        <taxon>Stramenopiles</taxon>
        <taxon>Oomycota</taxon>
        <taxon>Peronosporomycetes</taxon>
        <taxon>Peronosporales</taxon>
        <taxon>Peronosporaceae</taxon>
        <taxon>Phytophthora</taxon>
    </lineage>
</organism>
<name>A0A225VIV3_9STRA</name>